<accession>A0A4Y2MY07</accession>
<reference evidence="1 2" key="1">
    <citation type="journal article" date="2019" name="Sci. Rep.">
        <title>Orb-weaving spider Araneus ventricosus genome elucidates the spidroin gene catalogue.</title>
        <authorList>
            <person name="Kono N."/>
            <person name="Nakamura H."/>
            <person name="Ohtoshi R."/>
            <person name="Moran D.A.P."/>
            <person name="Shinohara A."/>
            <person name="Yoshida Y."/>
            <person name="Fujiwara M."/>
            <person name="Mori M."/>
            <person name="Tomita M."/>
            <person name="Arakawa K."/>
        </authorList>
    </citation>
    <scope>NUCLEOTIDE SEQUENCE [LARGE SCALE GENOMIC DNA]</scope>
</reference>
<name>A0A4Y2MY07_ARAVE</name>
<protein>
    <submittedName>
        <fullName evidence="1">Uncharacterized protein</fullName>
    </submittedName>
</protein>
<sequence>MGAKETAPEIASVREVGPGALLCAANVQESPASIGIFRIPRMNTIPRSMSKSNLPAPRSKRRSLKTKTILMSDIEHYLFIYACEF</sequence>
<comment type="caution">
    <text evidence="1">The sequence shown here is derived from an EMBL/GenBank/DDBJ whole genome shotgun (WGS) entry which is preliminary data.</text>
</comment>
<evidence type="ECO:0000313" key="2">
    <source>
        <dbReference type="Proteomes" id="UP000499080"/>
    </source>
</evidence>
<evidence type="ECO:0000313" key="1">
    <source>
        <dbReference type="EMBL" id="GBN31234.1"/>
    </source>
</evidence>
<dbReference type="EMBL" id="BGPR01008055">
    <property type="protein sequence ID" value="GBN31234.1"/>
    <property type="molecule type" value="Genomic_DNA"/>
</dbReference>
<dbReference type="AlphaFoldDB" id="A0A4Y2MY07"/>
<gene>
    <name evidence="1" type="ORF">AVEN_117579_1</name>
</gene>
<proteinExistence type="predicted"/>
<keyword evidence="2" id="KW-1185">Reference proteome</keyword>
<organism evidence="1 2">
    <name type="scientific">Araneus ventricosus</name>
    <name type="common">Orbweaver spider</name>
    <name type="synonym">Epeira ventricosa</name>
    <dbReference type="NCBI Taxonomy" id="182803"/>
    <lineage>
        <taxon>Eukaryota</taxon>
        <taxon>Metazoa</taxon>
        <taxon>Ecdysozoa</taxon>
        <taxon>Arthropoda</taxon>
        <taxon>Chelicerata</taxon>
        <taxon>Arachnida</taxon>
        <taxon>Araneae</taxon>
        <taxon>Araneomorphae</taxon>
        <taxon>Entelegynae</taxon>
        <taxon>Araneoidea</taxon>
        <taxon>Araneidae</taxon>
        <taxon>Araneus</taxon>
    </lineage>
</organism>
<dbReference type="Proteomes" id="UP000499080">
    <property type="component" value="Unassembled WGS sequence"/>
</dbReference>